<sequence>MPDALPACALARGRASGYGRGMDKNDTPAGDRIAKVLARAGVASRREAERMIEDGRVKVNGERIFSPALNVTAKDRITVDGAPLAAPEPARLWLYHKPAGLVTSASDEKGRKTVFDELPDDLPRVMSVGRLDLNSEGLLLLTNDGELKRRLELPSTGWLRRYRVRINGSVSEDKLDRLRRGISAEGVDYQPMQVTFDRQQGANAWLTIGLREGKNREIRRAMAALEVTVNRLIRVSYGPFQIGNLQPGEVEEIRPKVLREQLGDSDGPKVQRRRPDGKVGQSHQRAKGAALAEDVERGAGFGPGGVRQPRKAARIGGIVDMFEHQDRVGQRGLRRDMAEVGGQLAHARELRGIRHFVDADPAQREVVESVGAKAHIGQATQLGGEALGDLAHPARQPQRGRPDLDRGAGAARGQNQPGRPKAHPCQRHFDPVDLLARDARLRRPAQRVEIAQRRHLDRDSAHRQKRDARAGGDVGGADRAIARRGQRPGLACFQRLHPAQKRGRGRDAMPRAGGRDHAHRIEILGQKRAVHPGHVPLGRHLARQRRAQLQRQGLGAALQIGRCEGVLRQQQRQRHGAEPEGQDRQKPVEEPPEPHLSPPSPPSPSTSRAAASSWGRFRSGSRRRR</sequence>
<dbReference type="InterPro" id="IPR000748">
    <property type="entry name" value="PsdUridine_synth_RsuA/RluB/E/F"/>
</dbReference>
<dbReference type="GO" id="GO:0003723">
    <property type="term" value="F:RNA binding"/>
    <property type="evidence" value="ECO:0007669"/>
    <property type="project" value="UniProtKB-KW"/>
</dbReference>
<dbReference type="PANTHER" id="PTHR47683:SF3">
    <property type="entry name" value="RIBOSOMAL LARGE SUBUNIT PSEUDOURIDINE SYNTHASE B"/>
    <property type="match status" value="1"/>
</dbReference>
<comment type="caution">
    <text evidence="9">The sequence shown here is derived from an EMBL/GenBank/DDBJ whole genome shotgun (WGS) entry which is preliminary data.</text>
</comment>
<name>A0A9X2FSW1_9RHOB</name>
<dbReference type="GO" id="GO:0000455">
    <property type="term" value="P:enzyme-directed rRNA pseudouridine synthesis"/>
    <property type="evidence" value="ECO:0007669"/>
    <property type="project" value="UniProtKB-ARBA"/>
</dbReference>
<evidence type="ECO:0000313" key="9">
    <source>
        <dbReference type="EMBL" id="MCP1169705.1"/>
    </source>
</evidence>
<evidence type="ECO:0000256" key="6">
    <source>
        <dbReference type="RuleBase" id="RU003887"/>
    </source>
</evidence>
<evidence type="ECO:0000256" key="4">
    <source>
        <dbReference type="ARBA" id="ARBA00023235"/>
    </source>
</evidence>
<keyword evidence="3 5" id="KW-0694">RNA-binding</keyword>
<feature type="region of interest" description="Disordered" evidence="7">
    <location>
        <begin position="391"/>
        <end position="427"/>
    </location>
</feature>
<feature type="region of interest" description="Disordered" evidence="7">
    <location>
        <begin position="567"/>
        <end position="625"/>
    </location>
</feature>
<feature type="domain" description="RNA-binding S4" evidence="8">
    <location>
        <begin position="31"/>
        <end position="89"/>
    </location>
</feature>
<dbReference type="Gene3D" id="3.30.70.580">
    <property type="entry name" value="Pseudouridine synthase I, catalytic domain, N-terminal subdomain"/>
    <property type="match status" value="1"/>
</dbReference>
<accession>A0A9X2FSW1</accession>
<dbReference type="PANTHER" id="PTHR47683">
    <property type="entry name" value="PSEUDOURIDINE SYNTHASE FAMILY PROTEIN-RELATED"/>
    <property type="match status" value="1"/>
</dbReference>
<protein>
    <recommendedName>
        <fullName evidence="6">Pseudouridine synthase</fullName>
        <ecNumber evidence="6">5.4.99.-</ecNumber>
    </recommendedName>
</protein>
<evidence type="ECO:0000256" key="3">
    <source>
        <dbReference type="ARBA" id="ARBA00022884"/>
    </source>
</evidence>
<evidence type="ECO:0000259" key="8">
    <source>
        <dbReference type="SMART" id="SM00363"/>
    </source>
</evidence>
<dbReference type="AlphaFoldDB" id="A0A9X2FSW1"/>
<dbReference type="Gene3D" id="3.30.70.1560">
    <property type="entry name" value="Alpha-L RNA-binding motif"/>
    <property type="match status" value="1"/>
</dbReference>
<dbReference type="NCBIfam" id="TIGR00093">
    <property type="entry name" value="pseudouridine synthase"/>
    <property type="match status" value="1"/>
</dbReference>
<dbReference type="PROSITE" id="PS50889">
    <property type="entry name" value="S4"/>
    <property type="match status" value="1"/>
</dbReference>
<dbReference type="InterPro" id="IPR002942">
    <property type="entry name" value="S4_RNA-bd"/>
</dbReference>
<feature type="compositionally biased region" description="Low complexity" evidence="7">
    <location>
        <begin position="605"/>
        <end position="618"/>
    </location>
</feature>
<feature type="region of interest" description="Disordered" evidence="7">
    <location>
        <begin position="260"/>
        <end position="291"/>
    </location>
</feature>
<comment type="similarity">
    <text evidence="2 6">Belongs to the pseudouridine synthase RsuA family.</text>
</comment>
<reference evidence="9" key="1">
    <citation type="submission" date="2022-06" db="EMBL/GenBank/DDBJ databases">
        <title>Limimaricola sediminis sp. nov., isolated from an intertidal sediment.</title>
        <authorList>
            <person name="Shao X."/>
        </authorList>
    </citation>
    <scope>NUCLEOTIDE SEQUENCE</scope>
    <source>
        <strain evidence="9">ASW11-118</strain>
    </source>
</reference>
<keyword evidence="10" id="KW-1185">Reference proteome</keyword>
<feature type="region of interest" description="Disordered" evidence="7">
    <location>
        <begin position="445"/>
        <end position="515"/>
    </location>
</feature>
<proteinExistence type="inferred from homology"/>
<dbReference type="EC" id="5.4.99.-" evidence="6"/>
<evidence type="ECO:0000256" key="1">
    <source>
        <dbReference type="ARBA" id="ARBA00000073"/>
    </source>
</evidence>
<evidence type="ECO:0000313" key="10">
    <source>
        <dbReference type="Proteomes" id="UP001139477"/>
    </source>
</evidence>
<dbReference type="Pfam" id="PF00849">
    <property type="entry name" value="PseudoU_synth_2"/>
    <property type="match status" value="1"/>
</dbReference>
<dbReference type="InterPro" id="IPR018496">
    <property type="entry name" value="PsdUridine_synth_RsuA/RluB_CS"/>
</dbReference>
<comment type="catalytic activity">
    <reaction evidence="1">
        <text>a uridine in RNA = a pseudouridine in RNA</text>
        <dbReference type="Rhea" id="RHEA:48348"/>
        <dbReference type="Rhea" id="RHEA-COMP:12068"/>
        <dbReference type="Rhea" id="RHEA-COMP:12069"/>
        <dbReference type="ChEBI" id="CHEBI:65314"/>
        <dbReference type="ChEBI" id="CHEBI:65315"/>
    </reaction>
</comment>
<dbReference type="EMBL" id="JAMYXC010000217">
    <property type="protein sequence ID" value="MCP1169705.1"/>
    <property type="molecule type" value="Genomic_DNA"/>
</dbReference>
<dbReference type="FunFam" id="3.10.290.10:FF:000003">
    <property type="entry name" value="Pseudouridine synthase"/>
    <property type="match status" value="1"/>
</dbReference>
<dbReference type="InterPro" id="IPR036986">
    <property type="entry name" value="S4_RNA-bd_sf"/>
</dbReference>
<dbReference type="SUPFAM" id="SSF55120">
    <property type="entry name" value="Pseudouridine synthase"/>
    <property type="match status" value="1"/>
</dbReference>
<dbReference type="Gene3D" id="3.10.290.10">
    <property type="entry name" value="RNA-binding S4 domain"/>
    <property type="match status" value="1"/>
</dbReference>
<dbReference type="Proteomes" id="UP001139477">
    <property type="component" value="Unassembled WGS sequence"/>
</dbReference>
<evidence type="ECO:0000256" key="5">
    <source>
        <dbReference type="PROSITE-ProRule" id="PRU00182"/>
    </source>
</evidence>
<dbReference type="InterPro" id="IPR006145">
    <property type="entry name" value="PsdUridine_synth_RsuA/RluA"/>
</dbReference>
<dbReference type="SUPFAM" id="SSF55174">
    <property type="entry name" value="Alpha-L RNA-binding motif"/>
    <property type="match status" value="1"/>
</dbReference>
<dbReference type="InterPro" id="IPR042092">
    <property type="entry name" value="PsdUridine_s_RsuA/RluB/E/F_cat"/>
</dbReference>
<dbReference type="InterPro" id="IPR050343">
    <property type="entry name" value="RsuA_PseudoU_synthase"/>
</dbReference>
<feature type="compositionally biased region" description="Basic and acidic residues" evidence="7">
    <location>
        <begin position="505"/>
        <end position="515"/>
    </location>
</feature>
<feature type="compositionally biased region" description="Basic and acidic residues" evidence="7">
    <location>
        <begin position="450"/>
        <end position="470"/>
    </location>
</feature>
<dbReference type="CDD" id="cd00165">
    <property type="entry name" value="S4"/>
    <property type="match status" value="1"/>
</dbReference>
<dbReference type="Pfam" id="PF01479">
    <property type="entry name" value="S4"/>
    <property type="match status" value="1"/>
</dbReference>
<organism evidence="9 10">
    <name type="scientific">Limimaricola litoreus</name>
    <dbReference type="NCBI Taxonomy" id="2955316"/>
    <lineage>
        <taxon>Bacteria</taxon>
        <taxon>Pseudomonadati</taxon>
        <taxon>Pseudomonadota</taxon>
        <taxon>Alphaproteobacteria</taxon>
        <taxon>Rhodobacterales</taxon>
        <taxon>Paracoccaceae</taxon>
        <taxon>Limimaricola</taxon>
    </lineage>
</organism>
<evidence type="ECO:0000256" key="7">
    <source>
        <dbReference type="SAM" id="MobiDB-lite"/>
    </source>
</evidence>
<dbReference type="SMART" id="SM00363">
    <property type="entry name" value="S4"/>
    <property type="match status" value="1"/>
</dbReference>
<dbReference type="PROSITE" id="PS01149">
    <property type="entry name" value="PSI_RSU"/>
    <property type="match status" value="1"/>
</dbReference>
<dbReference type="InterPro" id="IPR020103">
    <property type="entry name" value="PsdUridine_synth_cat_dom_sf"/>
</dbReference>
<keyword evidence="4 6" id="KW-0413">Isomerase</keyword>
<feature type="compositionally biased region" description="Basic and acidic residues" evidence="7">
    <location>
        <begin position="260"/>
        <end position="277"/>
    </location>
</feature>
<feature type="compositionally biased region" description="Basic and acidic residues" evidence="7">
    <location>
        <begin position="575"/>
        <end position="593"/>
    </location>
</feature>
<gene>
    <name evidence="9" type="ORF">NHG85_14415</name>
</gene>
<evidence type="ECO:0000256" key="2">
    <source>
        <dbReference type="ARBA" id="ARBA00008348"/>
    </source>
</evidence>
<dbReference type="InterPro" id="IPR020094">
    <property type="entry name" value="TruA/RsuA/RluB/E/F_N"/>
</dbReference>
<dbReference type="GO" id="GO:0120159">
    <property type="term" value="F:rRNA pseudouridine synthase activity"/>
    <property type="evidence" value="ECO:0007669"/>
    <property type="project" value="UniProtKB-ARBA"/>
</dbReference>
<feature type="compositionally biased region" description="Pro residues" evidence="7">
    <location>
        <begin position="594"/>
        <end position="604"/>
    </location>
</feature>